<dbReference type="InParanoid" id="A0A3N4L1A5"/>
<name>A0A3N4L1A5_9PEZI</name>
<accession>A0A3N4L1A5</accession>
<dbReference type="EMBL" id="ML119108">
    <property type="protein sequence ID" value="RPB16590.1"/>
    <property type="molecule type" value="Genomic_DNA"/>
</dbReference>
<proteinExistence type="predicted"/>
<dbReference type="AlphaFoldDB" id="A0A3N4L1A5"/>
<dbReference type="GO" id="GO:0006511">
    <property type="term" value="P:ubiquitin-dependent protein catabolic process"/>
    <property type="evidence" value="ECO:0007669"/>
    <property type="project" value="TreeGrafter"/>
</dbReference>
<reference evidence="3 4" key="1">
    <citation type="journal article" date="2018" name="Nat. Ecol. Evol.">
        <title>Pezizomycetes genomes reveal the molecular basis of ectomycorrhizal truffle lifestyle.</title>
        <authorList>
            <person name="Murat C."/>
            <person name="Payen T."/>
            <person name="Noel B."/>
            <person name="Kuo A."/>
            <person name="Morin E."/>
            <person name="Chen J."/>
            <person name="Kohler A."/>
            <person name="Krizsan K."/>
            <person name="Balestrini R."/>
            <person name="Da Silva C."/>
            <person name="Montanini B."/>
            <person name="Hainaut M."/>
            <person name="Levati E."/>
            <person name="Barry K.W."/>
            <person name="Belfiori B."/>
            <person name="Cichocki N."/>
            <person name="Clum A."/>
            <person name="Dockter R.B."/>
            <person name="Fauchery L."/>
            <person name="Guy J."/>
            <person name="Iotti M."/>
            <person name="Le Tacon F."/>
            <person name="Lindquist E.A."/>
            <person name="Lipzen A."/>
            <person name="Malagnac F."/>
            <person name="Mello A."/>
            <person name="Molinier V."/>
            <person name="Miyauchi S."/>
            <person name="Poulain J."/>
            <person name="Riccioni C."/>
            <person name="Rubini A."/>
            <person name="Sitrit Y."/>
            <person name="Splivallo R."/>
            <person name="Traeger S."/>
            <person name="Wang M."/>
            <person name="Zifcakova L."/>
            <person name="Wipf D."/>
            <person name="Zambonelli A."/>
            <person name="Paolocci F."/>
            <person name="Nowrousian M."/>
            <person name="Ottonello S."/>
            <person name="Baldrian P."/>
            <person name="Spatafora J.W."/>
            <person name="Henrissat B."/>
            <person name="Nagy L.G."/>
            <person name="Aury J.M."/>
            <person name="Wincker P."/>
            <person name="Grigoriev I.V."/>
            <person name="Bonfante P."/>
            <person name="Martin F.M."/>
        </authorList>
    </citation>
    <scope>NUCLEOTIDE SEQUENCE [LARGE SCALE GENOMIC DNA]</scope>
    <source>
        <strain evidence="3 4">CCBAS932</strain>
    </source>
</reference>
<dbReference type="Proteomes" id="UP000277580">
    <property type="component" value="Unassembled WGS sequence"/>
</dbReference>
<dbReference type="InterPro" id="IPR055089">
    <property type="entry name" value="COP9_N"/>
</dbReference>
<dbReference type="InterPro" id="IPR050756">
    <property type="entry name" value="CSN3"/>
</dbReference>
<evidence type="ECO:0000313" key="3">
    <source>
        <dbReference type="EMBL" id="RPB16590.1"/>
    </source>
</evidence>
<gene>
    <name evidence="3" type="ORF">P167DRAFT_570358</name>
</gene>
<evidence type="ECO:0000313" key="4">
    <source>
        <dbReference type="Proteomes" id="UP000277580"/>
    </source>
</evidence>
<sequence>MEKLVDVFLTFPSSQNLSDQELNKQAATLISTLNKTPASTLASNSNGTDLLTILNPTANSLVYLYVLIARLDLGGRNALEATWKNAVLFLENFDSRQIRNAPDMFRRLFEAFYAHAPLIAVRPIKKAIIRYNPSRFSFMHTSFLRLCLMTKCYRDAAAVLDIDLVEFPYVKNKPGETENMSNSRKEVTYQDLLCYFLYGGMIYMGLKEWRRAADLLTYVVACPGNACSLIQVEAYKKYILVGLLLDGKPLPMPKVTSAAAVRAYKALTKPYDAFAQAFKSGSTEMFRTEAALLSDVFRQDGNTGLAVQCMDVFRRMQIVALRDTYVTLSIEEISKKNLEVVGRGGDAGGKEETEGVVLGMIERDEIRASLSQSEPDYKLSQTTVHFHNNPLSELRNLRALDSQISRTISLTKQVKAMDRKLGLSKEYIQWTNRLAKMAGGGSSLLSMGDPDAMDFDYGGGWADDEPEETIMQDFDDEI</sequence>
<dbReference type="OrthoDB" id="29061at2759"/>
<keyword evidence="1" id="KW-0963">Cytoplasm</keyword>
<dbReference type="Pfam" id="PF22788">
    <property type="entry name" value="COP9_hel_rpt"/>
    <property type="match status" value="1"/>
</dbReference>
<dbReference type="PANTHER" id="PTHR10758">
    <property type="entry name" value="26S PROTEASOME NON-ATPASE REGULATORY SUBUNIT 3/COP9 SIGNALOSOME COMPLEX SUBUNIT 3"/>
    <property type="match status" value="1"/>
</dbReference>
<protein>
    <recommendedName>
        <fullName evidence="2">COP9 signalosome complex subunit 3 N-terminal helical repeats domain-containing protein</fullName>
    </recommendedName>
</protein>
<dbReference type="PANTHER" id="PTHR10758:SF1">
    <property type="entry name" value="COP9 SIGNALOSOME COMPLEX SUBUNIT 3"/>
    <property type="match status" value="1"/>
</dbReference>
<keyword evidence="4" id="KW-1185">Reference proteome</keyword>
<organism evidence="3 4">
    <name type="scientific">Morchella conica CCBAS932</name>
    <dbReference type="NCBI Taxonomy" id="1392247"/>
    <lineage>
        <taxon>Eukaryota</taxon>
        <taxon>Fungi</taxon>
        <taxon>Dikarya</taxon>
        <taxon>Ascomycota</taxon>
        <taxon>Pezizomycotina</taxon>
        <taxon>Pezizomycetes</taxon>
        <taxon>Pezizales</taxon>
        <taxon>Morchellaceae</taxon>
        <taxon>Morchella</taxon>
    </lineage>
</organism>
<dbReference type="GO" id="GO:0008180">
    <property type="term" value="C:COP9 signalosome"/>
    <property type="evidence" value="ECO:0007669"/>
    <property type="project" value="TreeGrafter"/>
</dbReference>
<dbReference type="STRING" id="1392247.A0A3N4L1A5"/>
<feature type="domain" description="COP9 signalosome complex subunit 3 N-terminal helical repeats" evidence="2">
    <location>
        <begin position="26"/>
        <end position="258"/>
    </location>
</feature>
<evidence type="ECO:0000259" key="2">
    <source>
        <dbReference type="Pfam" id="PF22788"/>
    </source>
</evidence>
<evidence type="ECO:0000256" key="1">
    <source>
        <dbReference type="ARBA" id="ARBA00022490"/>
    </source>
</evidence>